<keyword evidence="3" id="KW-1185">Reference proteome</keyword>
<protein>
    <recommendedName>
        <fullName evidence="1">2EXR domain-containing protein</fullName>
    </recommendedName>
</protein>
<dbReference type="EMBL" id="JAUTDP010000006">
    <property type="protein sequence ID" value="KAK3398583.1"/>
    <property type="molecule type" value="Genomic_DNA"/>
</dbReference>
<evidence type="ECO:0000313" key="2">
    <source>
        <dbReference type="EMBL" id="KAK3398583.1"/>
    </source>
</evidence>
<accession>A0AAE0PEP4</accession>
<feature type="domain" description="2EXR" evidence="1">
    <location>
        <begin position="12"/>
        <end position="99"/>
    </location>
</feature>
<reference evidence="2" key="1">
    <citation type="journal article" date="2023" name="Mol. Phylogenet. Evol.">
        <title>Genome-scale phylogeny and comparative genomics of the fungal order Sordariales.</title>
        <authorList>
            <person name="Hensen N."/>
            <person name="Bonometti L."/>
            <person name="Westerberg I."/>
            <person name="Brannstrom I.O."/>
            <person name="Guillou S."/>
            <person name="Cros-Aarteil S."/>
            <person name="Calhoun S."/>
            <person name="Haridas S."/>
            <person name="Kuo A."/>
            <person name="Mondo S."/>
            <person name="Pangilinan J."/>
            <person name="Riley R."/>
            <person name="LaButti K."/>
            <person name="Andreopoulos B."/>
            <person name="Lipzen A."/>
            <person name="Chen C."/>
            <person name="Yan M."/>
            <person name="Daum C."/>
            <person name="Ng V."/>
            <person name="Clum A."/>
            <person name="Steindorff A."/>
            <person name="Ohm R.A."/>
            <person name="Martin F."/>
            <person name="Silar P."/>
            <person name="Natvig D.O."/>
            <person name="Lalanne C."/>
            <person name="Gautier V."/>
            <person name="Ament-Velasquez S.L."/>
            <person name="Kruys A."/>
            <person name="Hutchinson M.I."/>
            <person name="Powell A.J."/>
            <person name="Barry K."/>
            <person name="Miller A.N."/>
            <person name="Grigoriev I.V."/>
            <person name="Debuchy R."/>
            <person name="Gladieux P."/>
            <person name="Hiltunen Thoren M."/>
            <person name="Johannesson H."/>
        </authorList>
    </citation>
    <scope>NUCLEOTIDE SEQUENCE</scope>
    <source>
        <strain evidence="2">FGSC 1904</strain>
    </source>
</reference>
<dbReference type="InterPro" id="IPR045518">
    <property type="entry name" value="2EXR"/>
</dbReference>
<sequence length="100" mass="11226">MSTTASHREIFPFLKLPTEIRLKIYKYALDMAKDNKIIFRLTTNPYTSVTTTCSTSTSNDHIAHYNAGGNATRLSPTSLRARFATIQKLGSICQRIRSEA</sequence>
<evidence type="ECO:0000313" key="3">
    <source>
        <dbReference type="Proteomes" id="UP001281003"/>
    </source>
</evidence>
<reference evidence="2" key="2">
    <citation type="submission" date="2023-07" db="EMBL/GenBank/DDBJ databases">
        <authorList>
            <consortium name="Lawrence Berkeley National Laboratory"/>
            <person name="Haridas S."/>
            <person name="Hensen N."/>
            <person name="Bonometti L."/>
            <person name="Westerberg I."/>
            <person name="Brannstrom I.O."/>
            <person name="Guillou S."/>
            <person name="Cros-Aarteil S."/>
            <person name="Calhoun S."/>
            <person name="Kuo A."/>
            <person name="Mondo S."/>
            <person name="Pangilinan J."/>
            <person name="Riley R."/>
            <person name="LaButti K."/>
            <person name="Andreopoulos B."/>
            <person name="Lipzen A."/>
            <person name="Chen C."/>
            <person name="Yanf M."/>
            <person name="Daum C."/>
            <person name="Ng V."/>
            <person name="Clum A."/>
            <person name="Steindorff A."/>
            <person name="Ohm R."/>
            <person name="Martin F."/>
            <person name="Silar P."/>
            <person name="Natvig D."/>
            <person name="Lalanne C."/>
            <person name="Gautier V."/>
            <person name="Ament-velasquez S.L."/>
            <person name="Kruys A."/>
            <person name="Hutchinson M.I."/>
            <person name="Powell A.J."/>
            <person name="Barry K."/>
            <person name="Miller A.N."/>
            <person name="Grigoriev I.V."/>
            <person name="Debuchy R."/>
            <person name="Gladieux P."/>
            <person name="Thoren M.H."/>
            <person name="Johannesson H."/>
        </authorList>
    </citation>
    <scope>NUCLEOTIDE SEQUENCE</scope>
    <source>
        <strain evidence="2">FGSC 1904</strain>
    </source>
</reference>
<proteinExistence type="predicted"/>
<dbReference type="Proteomes" id="UP001281003">
    <property type="component" value="Unassembled WGS sequence"/>
</dbReference>
<organism evidence="2 3">
    <name type="scientific">Sordaria brevicollis</name>
    <dbReference type="NCBI Taxonomy" id="83679"/>
    <lineage>
        <taxon>Eukaryota</taxon>
        <taxon>Fungi</taxon>
        <taxon>Dikarya</taxon>
        <taxon>Ascomycota</taxon>
        <taxon>Pezizomycotina</taxon>
        <taxon>Sordariomycetes</taxon>
        <taxon>Sordariomycetidae</taxon>
        <taxon>Sordariales</taxon>
        <taxon>Sordariaceae</taxon>
        <taxon>Sordaria</taxon>
    </lineage>
</organism>
<name>A0AAE0PEP4_SORBR</name>
<dbReference type="Pfam" id="PF20150">
    <property type="entry name" value="2EXR"/>
    <property type="match status" value="1"/>
</dbReference>
<gene>
    <name evidence="2" type="ORF">B0T20DRAFT_479339</name>
</gene>
<dbReference type="AlphaFoldDB" id="A0AAE0PEP4"/>
<evidence type="ECO:0000259" key="1">
    <source>
        <dbReference type="Pfam" id="PF20150"/>
    </source>
</evidence>
<comment type="caution">
    <text evidence="2">The sequence shown here is derived from an EMBL/GenBank/DDBJ whole genome shotgun (WGS) entry which is preliminary data.</text>
</comment>